<name>A0A370MYP8_9BURK</name>
<dbReference type="GO" id="GO:0016887">
    <property type="term" value="F:ATP hydrolysis activity"/>
    <property type="evidence" value="ECO:0007669"/>
    <property type="project" value="InterPro"/>
</dbReference>
<dbReference type="EMBL" id="QHKS01000034">
    <property type="protein sequence ID" value="RDJ98474.1"/>
    <property type="molecule type" value="Genomic_DNA"/>
</dbReference>
<dbReference type="OrthoDB" id="8889741at2"/>
<feature type="domain" description="ATPase AAA-type core" evidence="1">
    <location>
        <begin position="311"/>
        <end position="424"/>
    </location>
</feature>
<protein>
    <recommendedName>
        <fullName evidence="1">ATPase AAA-type core domain-containing protein</fullName>
    </recommendedName>
</protein>
<dbReference type="Pfam" id="PF00004">
    <property type="entry name" value="AAA"/>
    <property type="match status" value="1"/>
</dbReference>
<organism evidence="2 3">
    <name type="scientific">Paraburkholderia lacunae</name>
    <dbReference type="NCBI Taxonomy" id="2211104"/>
    <lineage>
        <taxon>Bacteria</taxon>
        <taxon>Pseudomonadati</taxon>
        <taxon>Pseudomonadota</taxon>
        <taxon>Betaproteobacteria</taxon>
        <taxon>Burkholderiales</taxon>
        <taxon>Burkholderiaceae</taxon>
        <taxon>Paraburkholderia</taxon>
    </lineage>
</organism>
<evidence type="ECO:0000313" key="2">
    <source>
        <dbReference type="EMBL" id="RDJ98474.1"/>
    </source>
</evidence>
<comment type="caution">
    <text evidence="2">The sequence shown here is derived from an EMBL/GenBank/DDBJ whole genome shotgun (WGS) entry which is preliminary data.</text>
</comment>
<dbReference type="AlphaFoldDB" id="A0A370MYP8"/>
<reference evidence="3" key="1">
    <citation type="submission" date="2018-05" db="EMBL/GenBank/DDBJ databases">
        <authorList>
            <person name="Feng T."/>
        </authorList>
    </citation>
    <scope>NUCLEOTIDE SEQUENCE [LARGE SCALE GENOMIC DNA]</scope>
    <source>
        <strain evidence="3">S27</strain>
    </source>
</reference>
<accession>A0A370MYP8</accession>
<sequence>MAAPVRAAPNNERDPRCSMSLASVRSSRGDSYEVLIAAQWALKMLAGVDIESVGIDSTELDVSGEFVAVDDVVITHKDGTKTYCQCKKNQIDFDSWGVGDLADDLKKTAKQLTRDNQGRVVFFSAVPFGQLQKLKEHSNSFSDNGAFQKSLTSNKSLAPIVSKLTALWSDWIDTGSNTLFNLLQRTSFEVTPSQLSLADQIRRDLGMSVTQAEHVYNALCAHLSRLKSRTSGDPATVNAASALTKEALSQLISKAGAVHTPPRAEADLLQEFKQVSAVGRAWRREIGSRRIPRASLQQLLRHIDNGAKRVLVSDGPGAGKTCLLLSLVDELETHNSRAVIFVQGREFADAASDAERRALGLPSSILDSVARMAEYRPVVVVLDSMDVLSLARDHSSLNYFLTIVDRLPTIERVSVVVACRSFDLRYDRRLERRDWDVTVTLGALDLQTDVMPLLREWNVDASDLDDRLRDILTNPRMLAIFSDVVRCGRIPVATTAQELTEQYLETIVSKDVALGEPALIVLEALGQQMLTRRRLSISPTSANVPQQMKTSLLSSGVIVENAARSIEFGHQTLLDVLAVRAAIRSNISLISFVRVHAATPFLRPTIRSFLFHLRSTDVATFRSQVRAVIDADDIAFHLKRLVAESFAETAPVDDDWRLASYLISRHPKLFQFFYFSTRSAQWFDFFRQNWWPNLIAKKAVEGVDLYGSHLDAWVSTSSREVLEIFLELLRLKWLPRDRAIGIIARSMHHWIDWTAPRLGDVLGALIDSPSAISFQLGRHLAKWVEATGDGDELLWRFITQDITSEDERYRAIGAKLRCGPDRLGPDQEFLKKRIASSETLLNLSIKSVDGWTARALENVGGLGWRTGFINETSYSRSHAHDDMRHVDGGAVLLGAIEYACLNHAAADTAWWRANVNTLLQSSDGGLRYIAILCITKTPETNIPSIQSVLFNQSMLEYGADYEIGRMLNASFHLLRPEVGDKVLAQIMTLHEDRSGEEEGALEWIQRKRRDLLDWTPACLRSPEANAYLNPSRYTQIDASRNDGGIAKQPEGGC</sequence>
<dbReference type="Gene3D" id="3.40.50.300">
    <property type="entry name" value="P-loop containing nucleotide triphosphate hydrolases"/>
    <property type="match status" value="1"/>
</dbReference>
<dbReference type="InterPro" id="IPR027417">
    <property type="entry name" value="P-loop_NTPase"/>
</dbReference>
<evidence type="ECO:0000313" key="3">
    <source>
        <dbReference type="Proteomes" id="UP000254875"/>
    </source>
</evidence>
<dbReference type="InterPro" id="IPR003959">
    <property type="entry name" value="ATPase_AAA_core"/>
</dbReference>
<proteinExistence type="predicted"/>
<gene>
    <name evidence="2" type="ORF">DLM46_33515</name>
</gene>
<dbReference type="CDD" id="cd00009">
    <property type="entry name" value="AAA"/>
    <property type="match status" value="1"/>
</dbReference>
<dbReference type="Proteomes" id="UP000254875">
    <property type="component" value="Unassembled WGS sequence"/>
</dbReference>
<dbReference type="SUPFAM" id="SSF52540">
    <property type="entry name" value="P-loop containing nucleoside triphosphate hydrolases"/>
    <property type="match status" value="1"/>
</dbReference>
<evidence type="ECO:0000259" key="1">
    <source>
        <dbReference type="Pfam" id="PF00004"/>
    </source>
</evidence>
<dbReference type="GO" id="GO:0005524">
    <property type="term" value="F:ATP binding"/>
    <property type="evidence" value="ECO:0007669"/>
    <property type="project" value="InterPro"/>
</dbReference>
<keyword evidence="3" id="KW-1185">Reference proteome</keyword>